<dbReference type="GO" id="GO:0000502">
    <property type="term" value="C:proteasome complex"/>
    <property type="evidence" value="ECO:0007669"/>
    <property type="project" value="UniProtKB-KW"/>
</dbReference>
<reference evidence="4" key="1">
    <citation type="submission" date="2023-07" db="EMBL/GenBank/DDBJ databases">
        <authorList>
            <consortium name="AG Swart"/>
            <person name="Singh M."/>
            <person name="Singh A."/>
            <person name="Seah K."/>
            <person name="Emmerich C."/>
        </authorList>
    </citation>
    <scope>NUCLEOTIDE SEQUENCE</scope>
    <source>
        <strain evidence="4">DP1</strain>
    </source>
</reference>
<dbReference type="EMBL" id="CAMPGE010011683">
    <property type="protein sequence ID" value="CAI2370500.1"/>
    <property type="molecule type" value="Genomic_DNA"/>
</dbReference>
<evidence type="ECO:0000256" key="1">
    <source>
        <dbReference type="ARBA" id="ARBA00007454"/>
    </source>
</evidence>
<dbReference type="Gene3D" id="1.25.40.570">
    <property type="match status" value="1"/>
</dbReference>
<dbReference type="PANTHER" id="PTHR10678">
    <property type="entry name" value="26S PROTEASOME NON-ATPASE REGULATORY SUBUNIT 11/COP9 SIGNALOSOME COMPLEX SUBUNIT 2"/>
    <property type="match status" value="1"/>
</dbReference>
<dbReference type="SMART" id="SM00753">
    <property type="entry name" value="PAM"/>
    <property type="match status" value="1"/>
</dbReference>
<dbReference type="Proteomes" id="UP001295684">
    <property type="component" value="Unassembled WGS sequence"/>
</dbReference>
<feature type="domain" description="PCI" evidence="3">
    <location>
        <begin position="219"/>
        <end position="392"/>
    </location>
</feature>
<proteinExistence type="inferred from homology"/>
<dbReference type="SMART" id="SM00088">
    <property type="entry name" value="PINT"/>
    <property type="match status" value="1"/>
</dbReference>
<evidence type="ECO:0000313" key="5">
    <source>
        <dbReference type="Proteomes" id="UP001295684"/>
    </source>
</evidence>
<accession>A0AAD1USJ4</accession>
<dbReference type="InterPro" id="IPR040773">
    <property type="entry name" value="Rpn6_N"/>
</dbReference>
<dbReference type="PROSITE" id="PS50250">
    <property type="entry name" value="PCI"/>
    <property type="match status" value="1"/>
</dbReference>
<sequence>MSIVEELQEKFDQVDETKSLGGAIKTYEQIITFDDNSEEVVKIKEKAIYNLASIYSEKKLADDLITLLETILPILKEIPQKSKTAKIVRTIFDFTTKIPGNEDKLIEMCEKIAEWCEENKRTFLRHRIQTKLAELLYKQHKYNDSIELLNDLLYEMKRLDDKNMLVEIQLIESQVYHALHNIPKSKAALTSVKTAGTSIYIAPMLQAQIDMQSGVISAEEKDFNTGYSYFYESFEGFNSLQDQSNAQRALKYMLMSKIMNKQPEDALNILNSQITLKYQGSPLECMREIAKAVKDQNLLAFEKAKEDFQDEILSDANVLAIHVKDLYSTLLEDNLMKIIEPYSEVQLDFIADQIKLSLPTVQTTLSGMILDEKIEGTLDQGRGCLVMFEEQDTNNKKFEHTVDIFDKLSNVIDAFYEKTKKVKELSQSLQ</sequence>
<dbReference type="AlphaFoldDB" id="A0AAD1USJ4"/>
<gene>
    <name evidence="4" type="ORF">ECRASSUSDP1_LOCUS11813</name>
</gene>
<dbReference type="SUPFAM" id="SSF46785">
    <property type="entry name" value="Winged helix' DNA-binding domain"/>
    <property type="match status" value="1"/>
</dbReference>
<keyword evidence="5" id="KW-1185">Reference proteome</keyword>
<evidence type="ECO:0000259" key="3">
    <source>
        <dbReference type="PROSITE" id="PS50250"/>
    </source>
</evidence>
<dbReference type="Pfam" id="PF01399">
    <property type="entry name" value="PCI"/>
    <property type="match status" value="1"/>
</dbReference>
<comment type="caution">
    <text evidence="4">The sequence shown here is derived from an EMBL/GenBank/DDBJ whole genome shotgun (WGS) entry which is preliminary data.</text>
</comment>
<dbReference type="InterPro" id="IPR036390">
    <property type="entry name" value="WH_DNA-bd_sf"/>
</dbReference>
<protein>
    <recommendedName>
        <fullName evidence="3">PCI domain-containing protein</fullName>
    </recommendedName>
</protein>
<keyword evidence="2" id="KW-0647">Proteasome</keyword>
<name>A0AAD1USJ4_EUPCR</name>
<dbReference type="Pfam" id="PF18055">
    <property type="entry name" value="RPN6_N"/>
    <property type="match status" value="1"/>
</dbReference>
<dbReference type="InterPro" id="IPR050871">
    <property type="entry name" value="26S_Proteasome/COP9_Components"/>
</dbReference>
<organism evidence="4 5">
    <name type="scientific">Euplotes crassus</name>
    <dbReference type="NCBI Taxonomy" id="5936"/>
    <lineage>
        <taxon>Eukaryota</taxon>
        <taxon>Sar</taxon>
        <taxon>Alveolata</taxon>
        <taxon>Ciliophora</taxon>
        <taxon>Intramacronucleata</taxon>
        <taxon>Spirotrichea</taxon>
        <taxon>Hypotrichia</taxon>
        <taxon>Euplotida</taxon>
        <taxon>Euplotidae</taxon>
        <taxon>Moneuplotes</taxon>
    </lineage>
</organism>
<evidence type="ECO:0000256" key="2">
    <source>
        <dbReference type="ARBA" id="ARBA00022942"/>
    </source>
</evidence>
<comment type="similarity">
    <text evidence="1">Belongs to the proteasome subunit S9 family.</text>
</comment>
<evidence type="ECO:0000313" key="4">
    <source>
        <dbReference type="EMBL" id="CAI2370500.1"/>
    </source>
</evidence>
<dbReference type="InterPro" id="IPR000717">
    <property type="entry name" value="PCI_dom"/>
</dbReference>